<proteinExistence type="predicted"/>
<protein>
    <submittedName>
        <fullName evidence="2">Uncharacterized protein</fullName>
    </submittedName>
</protein>
<organism evidence="2 3">
    <name type="scientific">Cinchona calisaya</name>
    <dbReference type="NCBI Taxonomy" id="153742"/>
    <lineage>
        <taxon>Eukaryota</taxon>
        <taxon>Viridiplantae</taxon>
        <taxon>Streptophyta</taxon>
        <taxon>Embryophyta</taxon>
        <taxon>Tracheophyta</taxon>
        <taxon>Spermatophyta</taxon>
        <taxon>Magnoliopsida</taxon>
        <taxon>eudicotyledons</taxon>
        <taxon>Gunneridae</taxon>
        <taxon>Pentapetalae</taxon>
        <taxon>asterids</taxon>
        <taxon>lamiids</taxon>
        <taxon>Gentianales</taxon>
        <taxon>Rubiaceae</taxon>
        <taxon>Cinchonoideae</taxon>
        <taxon>Cinchoneae</taxon>
        <taxon>Cinchona</taxon>
    </lineage>
</organism>
<evidence type="ECO:0000256" key="1">
    <source>
        <dbReference type="SAM" id="MobiDB-lite"/>
    </source>
</evidence>
<comment type="caution">
    <text evidence="2">The sequence shown here is derived from an EMBL/GenBank/DDBJ whole genome shotgun (WGS) entry which is preliminary data.</text>
</comment>
<sequence length="165" mass="18465">MFHQSSIELHVVHSRFYNLTLARSVDYQRYLLLIHFATEFLRRPKGGLKPPFAMNPGLGKKDLFSAKNSTGKPQLGTTTLKSLLSSKGDMDADFALPAKLFSPLVKSDSKSQIEELGKVRKTRKKKSLSEELEQDQTSLGMKLDKQRLLPSKLEASDSFTPLGLV</sequence>
<accession>A0ABD2XZ61</accession>
<gene>
    <name evidence="2" type="ORF">ACH5RR_039276</name>
</gene>
<keyword evidence="3" id="KW-1185">Reference proteome</keyword>
<name>A0ABD2XZ61_9GENT</name>
<evidence type="ECO:0000313" key="3">
    <source>
        <dbReference type="Proteomes" id="UP001630127"/>
    </source>
</evidence>
<evidence type="ECO:0000313" key="2">
    <source>
        <dbReference type="EMBL" id="KAL3500183.1"/>
    </source>
</evidence>
<feature type="region of interest" description="Disordered" evidence="1">
    <location>
        <begin position="116"/>
        <end position="147"/>
    </location>
</feature>
<dbReference type="AlphaFoldDB" id="A0ABD2XZ61"/>
<reference evidence="2 3" key="1">
    <citation type="submission" date="2024-11" db="EMBL/GenBank/DDBJ databases">
        <title>A near-complete genome assembly of Cinchona calisaya.</title>
        <authorList>
            <person name="Lian D.C."/>
            <person name="Zhao X.W."/>
            <person name="Wei L."/>
        </authorList>
    </citation>
    <scope>NUCLEOTIDE SEQUENCE [LARGE SCALE GENOMIC DNA]</scope>
    <source>
        <tissue evidence="2">Nenye</tissue>
    </source>
</reference>
<dbReference type="Proteomes" id="UP001630127">
    <property type="component" value="Unassembled WGS sequence"/>
</dbReference>
<dbReference type="EMBL" id="JBJUIK010000016">
    <property type="protein sequence ID" value="KAL3500183.1"/>
    <property type="molecule type" value="Genomic_DNA"/>
</dbReference>